<reference evidence="3" key="1">
    <citation type="journal article" date="2012" name="Nat. Biotechnol.">
        <title>Reference genome sequence of the model plant Setaria.</title>
        <authorList>
            <person name="Bennetzen J.L."/>
            <person name="Schmutz J."/>
            <person name="Wang H."/>
            <person name="Percifield R."/>
            <person name="Hawkins J."/>
            <person name="Pontaroli A.C."/>
            <person name="Estep M."/>
            <person name="Feng L."/>
            <person name="Vaughn J.N."/>
            <person name="Grimwood J."/>
            <person name="Jenkins J."/>
            <person name="Barry K."/>
            <person name="Lindquist E."/>
            <person name="Hellsten U."/>
            <person name="Deshpande S."/>
            <person name="Wang X."/>
            <person name="Wu X."/>
            <person name="Mitros T."/>
            <person name="Triplett J."/>
            <person name="Yang X."/>
            <person name="Ye C.Y."/>
            <person name="Mauro-Herrera M."/>
            <person name="Wang L."/>
            <person name="Li P."/>
            <person name="Sharma M."/>
            <person name="Sharma R."/>
            <person name="Ronald P.C."/>
            <person name="Panaud O."/>
            <person name="Kellogg E.A."/>
            <person name="Brutnell T.P."/>
            <person name="Doust A.N."/>
            <person name="Tuskan G.A."/>
            <person name="Rokhsar D."/>
            <person name="Devos K.M."/>
        </authorList>
    </citation>
    <scope>NUCLEOTIDE SEQUENCE [LARGE SCALE GENOMIC DNA]</scope>
    <source>
        <strain evidence="3">Yugu1</strain>
    </source>
</reference>
<gene>
    <name evidence="3" type="ORF">SETIT_5G077800v2</name>
</gene>
<evidence type="ECO:0000256" key="2">
    <source>
        <dbReference type="SAM" id="Phobius"/>
    </source>
</evidence>
<name>A0A368R2C0_SETIT</name>
<accession>A0A368R2C0</accession>
<organism evidence="3">
    <name type="scientific">Setaria italica</name>
    <name type="common">Foxtail millet</name>
    <name type="synonym">Panicum italicum</name>
    <dbReference type="NCBI Taxonomy" id="4555"/>
    <lineage>
        <taxon>Eukaryota</taxon>
        <taxon>Viridiplantae</taxon>
        <taxon>Streptophyta</taxon>
        <taxon>Embryophyta</taxon>
        <taxon>Tracheophyta</taxon>
        <taxon>Spermatophyta</taxon>
        <taxon>Magnoliopsida</taxon>
        <taxon>Liliopsida</taxon>
        <taxon>Poales</taxon>
        <taxon>Poaceae</taxon>
        <taxon>PACMAD clade</taxon>
        <taxon>Panicoideae</taxon>
        <taxon>Panicodae</taxon>
        <taxon>Paniceae</taxon>
        <taxon>Cenchrinae</taxon>
        <taxon>Setaria</taxon>
    </lineage>
</organism>
<protein>
    <submittedName>
        <fullName evidence="3">Uncharacterized protein</fullName>
    </submittedName>
</protein>
<feature type="region of interest" description="Disordered" evidence="1">
    <location>
        <begin position="52"/>
        <end position="87"/>
    </location>
</feature>
<dbReference type="AlphaFoldDB" id="A0A368R2C0"/>
<evidence type="ECO:0000313" key="3">
    <source>
        <dbReference type="EMBL" id="RCV24347.1"/>
    </source>
</evidence>
<sequence>MKNRSTKHREEMKQQRSWCLFLNHKLLPVLMSVVVLAVMLIGFLTAAEYMGKREQGEQPPAPVSGNSHHQSSISQDHGMQPLSPDRN</sequence>
<evidence type="ECO:0000256" key="1">
    <source>
        <dbReference type="SAM" id="MobiDB-lite"/>
    </source>
</evidence>
<keyword evidence="2" id="KW-0812">Transmembrane</keyword>
<keyword evidence="2" id="KW-1133">Transmembrane helix</keyword>
<feature type="compositionally biased region" description="Polar residues" evidence="1">
    <location>
        <begin position="64"/>
        <end position="77"/>
    </location>
</feature>
<dbReference type="OrthoDB" id="687884at2759"/>
<dbReference type="EMBL" id="CM003532">
    <property type="protein sequence ID" value="RCV24347.1"/>
    <property type="molecule type" value="Genomic_DNA"/>
</dbReference>
<keyword evidence="2" id="KW-0472">Membrane</keyword>
<feature type="transmembrane region" description="Helical" evidence="2">
    <location>
        <begin position="26"/>
        <end position="47"/>
    </location>
</feature>
<reference evidence="3" key="2">
    <citation type="submission" date="2015-07" db="EMBL/GenBank/DDBJ databases">
        <authorList>
            <person name="Noorani M."/>
        </authorList>
    </citation>
    <scope>NUCLEOTIDE SEQUENCE</scope>
    <source>
        <strain evidence="3">Yugu1</strain>
    </source>
</reference>
<proteinExistence type="predicted"/>